<dbReference type="EMBL" id="BORT01000058">
    <property type="protein sequence ID" value="GIO51594.1"/>
    <property type="molecule type" value="Genomic_DNA"/>
</dbReference>
<protein>
    <recommendedName>
        <fullName evidence="4">DUF1433 domain-containing protein</fullName>
    </recommendedName>
</protein>
<feature type="region of interest" description="Disordered" evidence="1">
    <location>
        <begin position="78"/>
        <end position="98"/>
    </location>
</feature>
<proteinExistence type="predicted"/>
<evidence type="ECO:0000313" key="3">
    <source>
        <dbReference type="Proteomes" id="UP000682811"/>
    </source>
</evidence>
<evidence type="ECO:0000256" key="1">
    <source>
        <dbReference type="SAM" id="MobiDB-lite"/>
    </source>
</evidence>
<dbReference type="AlphaFoldDB" id="A0A920CVM0"/>
<feature type="compositionally biased region" description="Basic and acidic residues" evidence="1">
    <location>
        <begin position="78"/>
        <end position="87"/>
    </location>
</feature>
<name>A0A920CVM0_9BACL</name>
<comment type="caution">
    <text evidence="2">The sequence shown here is derived from an EMBL/GenBank/DDBJ whole genome shotgun (WGS) entry which is preliminary data.</text>
</comment>
<organism evidence="2 3">
    <name type="scientific">Paenibacillus azoreducens</name>
    <dbReference type="NCBI Taxonomy" id="116718"/>
    <lineage>
        <taxon>Bacteria</taxon>
        <taxon>Bacillati</taxon>
        <taxon>Bacillota</taxon>
        <taxon>Bacilli</taxon>
        <taxon>Bacillales</taxon>
        <taxon>Paenibacillaceae</taxon>
        <taxon>Paenibacillus</taxon>
    </lineage>
</organism>
<keyword evidence="3" id="KW-1185">Reference proteome</keyword>
<gene>
    <name evidence="2" type="ORF">J34TS1_63590</name>
</gene>
<sequence length="98" mass="11405">MSKTQKEAIYNKAEPIAQQYMKDNYNTDVIFYDYKFLDPMNSEIVLYGHMVGDEDATIQVGISHKTFKINRVSGSRKVMDRYVEPNKKNKSSTENTKK</sequence>
<evidence type="ECO:0008006" key="4">
    <source>
        <dbReference type="Google" id="ProtNLM"/>
    </source>
</evidence>
<reference evidence="2 3" key="1">
    <citation type="submission" date="2021-03" db="EMBL/GenBank/DDBJ databases">
        <title>Antimicrobial resistance genes in bacteria isolated from Japanese honey, and their potential for conferring macrolide and lincosamide resistance in the American foulbrood pathogen Paenibacillus larvae.</title>
        <authorList>
            <person name="Okamoto M."/>
            <person name="Kumagai M."/>
            <person name="Kanamori H."/>
            <person name="Takamatsu D."/>
        </authorList>
    </citation>
    <scope>NUCLEOTIDE SEQUENCE [LARGE SCALE GENOMIC DNA]</scope>
    <source>
        <strain evidence="2 3">J34TS1</strain>
    </source>
</reference>
<accession>A0A920CVM0</accession>
<evidence type="ECO:0000313" key="2">
    <source>
        <dbReference type="EMBL" id="GIO51594.1"/>
    </source>
</evidence>
<dbReference type="Proteomes" id="UP000682811">
    <property type="component" value="Unassembled WGS sequence"/>
</dbReference>